<dbReference type="EMBL" id="QKXF01000099">
    <property type="protein sequence ID" value="RQM17279.1"/>
    <property type="molecule type" value="Genomic_DNA"/>
</dbReference>
<dbReference type="GO" id="GO:0009982">
    <property type="term" value="F:pseudouridine synthase activity"/>
    <property type="evidence" value="ECO:0007669"/>
    <property type="project" value="InterPro"/>
</dbReference>
<evidence type="ECO:0000313" key="7">
    <source>
        <dbReference type="Proteomes" id="UP000286097"/>
    </source>
</evidence>
<dbReference type="Gene3D" id="1.10.1510.30">
    <property type="match status" value="1"/>
</dbReference>
<dbReference type="NCBIfam" id="TIGR00094">
    <property type="entry name" value="tRNA_TruD_broad"/>
    <property type="match status" value="1"/>
</dbReference>
<evidence type="ECO:0000256" key="2">
    <source>
        <dbReference type="ARBA" id="ARBA00023235"/>
    </source>
</evidence>
<dbReference type="PROSITE" id="PS50984">
    <property type="entry name" value="TRUD"/>
    <property type="match status" value="1"/>
</dbReference>
<dbReference type="Proteomes" id="UP000282087">
    <property type="component" value="Unassembled WGS sequence"/>
</dbReference>
<dbReference type="PANTHER" id="PTHR13326:SF21">
    <property type="entry name" value="PSEUDOURIDYLATE SYNTHASE PUS7L"/>
    <property type="match status" value="1"/>
</dbReference>
<dbReference type="GO" id="GO:0005634">
    <property type="term" value="C:nucleus"/>
    <property type="evidence" value="ECO:0007669"/>
    <property type="project" value="TreeGrafter"/>
</dbReference>
<dbReference type="Gene3D" id="3.30.70.3160">
    <property type="match status" value="1"/>
</dbReference>
<dbReference type="VEuPathDB" id="FungiDB:DD237_000748"/>
<dbReference type="PANTHER" id="PTHR13326">
    <property type="entry name" value="TRNA PSEUDOURIDINE SYNTHASE D"/>
    <property type="match status" value="1"/>
</dbReference>
<evidence type="ECO:0000313" key="6">
    <source>
        <dbReference type="Proteomes" id="UP000282087"/>
    </source>
</evidence>
<dbReference type="GO" id="GO:0001522">
    <property type="term" value="P:pseudouridine synthesis"/>
    <property type="evidence" value="ECO:0007669"/>
    <property type="project" value="InterPro"/>
</dbReference>
<accession>A0A3M6VLS8</accession>
<dbReference type="Pfam" id="PF01142">
    <property type="entry name" value="TruD"/>
    <property type="match status" value="1"/>
</dbReference>
<evidence type="ECO:0000256" key="1">
    <source>
        <dbReference type="ARBA" id="ARBA00007953"/>
    </source>
</evidence>
<evidence type="ECO:0000313" key="4">
    <source>
        <dbReference type="EMBL" id="RMX67669.1"/>
    </source>
</evidence>
<dbReference type="Gene3D" id="3.30.2350.20">
    <property type="entry name" value="TruD, catalytic domain"/>
    <property type="match status" value="1"/>
</dbReference>
<dbReference type="PIRSF" id="PIRSF037016">
    <property type="entry name" value="Pseudouridin_synth_euk_prd"/>
    <property type="match status" value="1"/>
</dbReference>
<dbReference type="STRING" id="542832.A0A3M6VLS8"/>
<dbReference type="InterPro" id="IPR001656">
    <property type="entry name" value="PsdUridine_synth_TruD"/>
</dbReference>
<gene>
    <name evidence="5" type="ORF">DD237_000748</name>
    <name evidence="4" type="ORF">DD238_000648</name>
</gene>
<dbReference type="InterPro" id="IPR011760">
    <property type="entry name" value="PsdUridine_synth_TruD_insert"/>
</dbReference>
<comment type="similarity">
    <text evidence="1">Belongs to the pseudouridine synthase TruD family.</text>
</comment>
<dbReference type="CDD" id="cd02576">
    <property type="entry name" value="PseudoU_synth_ScPUS7"/>
    <property type="match status" value="1"/>
</dbReference>
<dbReference type="SUPFAM" id="SSF55120">
    <property type="entry name" value="Pseudouridine synthase"/>
    <property type="match status" value="1"/>
</dbReference>
<dbReference type="InterPro" id="IPR020103">
    <property type="entry name" value="PsdUridine_synth_cat_dom_sf"/>
</dbReference>
<keyword evidence="6" id="KW-1185">Reference proteome</keyword>
<dbReference type="GO" id="GO:0003723">
    <property type="term" value="F:RNA binding"/>
    <property type="evidence" value="ECO:0007669"/>
    <property type="project" value="InterPro"/>
</dbReference>
<comment type="caution">
    <text evidence="4">The sequence shown here is derived from an EMBL/GenBank/DDBJ whole genome shotgun (WGS) entry which is preliminary data.</text>
</comment>
<name>A0A3M6VLS8_9STRA</name>
<evidence type="ECO:0000259" key="3">
    <source>
        <dbReference type="PROSITE" id="PS50984"/>
    </source>
</evidence>
<reference evidence="6 7" key="1">
    <citation type="submission" date="2018-06" db="EMBL/GenBank/DDBJ databases">
        <title>Comparative genomics of downy mildews reveals potential adaptations to biotrophy.</title>
        <authorList>
            <person name="Fletcher K."/>
            <person name="Klosterman S.J."/>
            <person name="Derevnina L."/>
            <person name="Martin F."/>
            <person name="Koike S."/>
            <person name="Reyes Chin-Wo S."/>
            <person name="Mou B."/>
            <person name="Michelmore R."/>
        </authorList>
    </citation>
    <scope>NUCLEOTIDE SEQUENCE [LARGE SCALE GENOMIC DNA]</scope>
    <source>
        <strain evidence="5 7">R13</strain>
        <strain evidence="4 6">R14</strain>
    </source>
</reference>
<protein>
    <recommendedName>
        <fullName evidence="3">TRUD domain-containing protein</fullName>
    </recommendedName>
</protein>
<organism evidence="4 6">
    <name type="scientific">Peronospora effusa</name>
    <dbReference type="NCBI Taxonomy" id="542832"/>
    <lineage>
        <taxon>Eukaryota</taxon>
        <taxon>Sar</taxon>
        <taxon>Stramenopiles</taxon>
        <taxon>Oomycota</taxon>
        <taxon>Peronosporomycetes</taxon>
        <taxon>Peronosporales</taxon>
        <taxon>Peronosporaceae</taxon>
        <taxon>Peronospora</taxon>
    </lineage>
</organism>
<sequence length="668" mass="74823">MTGKAKVLDGSVVGMTEFVDNCKGRLIVRGYIKTKPEDFRVHEISATGQVVNFNEKRECLPTKSEYEAIMKKLEAMQQKEKKTRVQFDEPEKGWQRTLMELIGAKSFEDVESVAIGRTEDAVIASPTDFQKRVYLQVCTQNCFPGLDCKMHKVSSSEDCTTQQMQVVLDPVYKKFREGGMTLENCDRLLTFLRKGANDPAASKGMTELTYTFLVEPAADNNVSTGLELEHEDTKEARTMLHRLIAKTSACFKTKTEARNGMQHLVVYFLPTSHKKRKRSQPQVYLRFVLQKTDQEHFSAFDTLARRLCRPVSAFSYAGTKDKRAITFQHVVVSGIESDRLLSVNTSEDNTTAAIRVGNLTYVESPMSLGGANGNRFIITLRSLSSDSQCTSEIIRSTLESALNNIEHQGFINYFGFQRVGLPTSVVRAHHIGEKMIANKWEEALRLILAVKDEDFDATGRAKRLYLESGDVEAALKVLPHGMSIEHQVLQGLKRHGSDAFEQAVGAVAFSRRVMYMHAYQSFLFNQMASFRLRHYGTKVVEGDLIQCDSQNGRAVKAVTADEANELNNTTKQALGLVLLPLAGTNVLFPSNATKDACTKIMEQDGTKKALLESGTLKGAYRSLIAYPHDLEWAWQQDQDESLSLQLSFSLDSGCFATMCLRELLHSDM</sequence>
<evidence type="ECO:0000313" key="5">
    <source>
        <dbReference type="EMBL" id="RQM17279.1"/>
    </source>
</evidence>
<proteinExistence type="inferred from homology"/>
<dbReference type="InterPro" id="IPR042214">
    <property type="entry name" value="TruD_catalytic"/>
</dbReference>
<keyword evidence="2" id="KW-0413">Isomerase</keyword>
<feature type="domain" description="TRUD" evidence="3">
    <location>
        <begin position="409"/>
        <end position="626"/>
    </location>
</feature>
<dbReference type="EMBL" id="QLLG01000160">
    <property type="protein sequence ID" value="RMX67669.1"/>
    <property type="molecule type" value="Genomic_DNA"/>
</dbReference>
<dbReference type="AlphaFoldDB" id="A0A3M6VLS8"/>
<dbReference type="Proteomes" id="UP000286097">
    <property type="component" value="Unassembled WGS sequence"/>
</dbReference>